<feature type="compositionally biased region" description="Low complexity" evidence="1">
    <location>
        <begin position="141"/>
        <end position="152"/>
    </location>
</feature>
<evidence type="ECO:0000313" key="2">
    <source>
        <dbReference type="EMBL" id="GIZ04312.1"/>
    </source>
</evidence>
<protein>
    <submittedName>
        <fullName evidence="2">Uncharacterized protein</fullName>
    </submittedName>
</protein>
<dbReference type="Proteomes" id="UP001054945">
    <property type="component" value="Unassembled WGS sequence"/>
</dbReference>
<dbReference type="EMBL" id="BPLR01019065">
    <property type="protein sequence ID" value="GIZ04312.1"/>
    <property type="molecule type" value="Genomic_DNA"/>
</dbReference>
<feature type="compositionally biased region" description="Polar residues" evidence="1">
    <location>
        <begin position="110"/>
        <end position="129"/>
    </location>
</feature>
<evidence type="ECO:0000256" key="1">
    <source>
        <dbReference type="SAM" id="MobiDB-lite"/>
    </source>
</evidence>
<keyword evidence="3" id="KW-1185">Reference proteome</keyword>
<reference evidence="2 3" key="1">
    <citation type="submission" date="2021-06" db="EMBL/GenBank/DDBJ databases">
        <title>Caerostris extrusa draft genome.</title>
        <authorList>
            <person name="Kono N."/>
            <person name="Arakawa K."/>
        </authorList>
    </citation>
    <scope>NUCLEOTIDE SEQUENCE [LARGE SCALE GENOMIC DNA]</scope>
</reference>
<evidence type="ECO:0000313" key="3">
    <source>
        <dbReference type="Proteomes" id="UP001054945"/>
    </source>
</evidence>
<accession>A0AAV4YDR6</accession>
<gene>
    <name evidence="2" type="ORF">CEXT_320001</name>
</gene>
<proteinExistence type="predicted"/>
<feature type="region of interest" description="Disordered" evidence="1">
    <location>
        <begin position="110"/>
        <end position="158"/>
    </location>
</feature>
<comment type="caution">
    <text evidence="2">The sequence shown here is derived from an EMBL/GenBank/DDBJ whole genome shotgun (WGS) entry which is preliminary data.</text>
</comment>
<name>A0AAV4YDR6_CAEEX</name>
<dbReference type="AlphaFoldDB" id="A0AAV4YDR6"/>
<sequence>MEITKCKYCNANVTNSEVHNCVKFGNQHRRTSATLPQCSSGNVSEDIGLITAQEMEDDALWPFVRQNCEETSAAEMYSWYDVSNQDQYNPANSDFHFPSKPYVEENEYKSVNLQHSSEPSQNSQLSDASNPGHPENIPTSLAQQGLLPGLQQTFDQKK</sequence>
<organism evidence="2 3">
    <name type="scientific">Caerostris extrusa</name>
    <name type="common">Bark spider</name>
    <name type="synonym">Caerostris bankana</name>
    <dbReference type="NCBI Taxonomy" id="172846"/>
    <lineage>
        <taxon>Eukaryota</taxon>
        <taxon>Metazoa</taxon>
        <taxon>Ecdysozoa</taxon>
        <taxon>Arthropoda</taxon>
        <taxon>Chelicerata</taxon>
        <taxon>Arachnida</taxon>
        <taxon>Araneae</taxon>
        <taxon>Araneomorphae</taxon>
        <taxon>Entelegynae</taxon>
        <taxon>Araneoidea</taxon>
        <taxon>Araneidae</taxon>
        <taxon>Caerostris</taxon>
    </lineage>
</organism>